<gene>
    <name evidence="2" type="ORF">QQF64_017331</name>
</gene>
<proteinExistence type="predicted"/>
<keyword evidence="3" id="KW-1185">Reference proteome</keyword>
<dbReference type="Proteomes" id="UP001558613">
    <property type="component" value="Unassembled WGS sequence"/>
</dbReference>
<feature type="compositionally biased region" description="Basic and acidic residues" evidence="1">
    <location>
        <begin position="1"/>
        <end position="12"/>
    </location>
</feature>
<comment type="caution">
    <text evidence="2">The sequence shown here is derived from an EMBL/GenBank/DDBJ whole genome shotgun (WGS) entry which is preliminary data.</text>
</comment>
<protein>
    <submittedName>
        <fullName evidence="2">Uncharacterized protein</fullName>
    </submittedName>
</protein>
<feature type="compositionally biased region" description="Acidic residues" evidence="1">
    <location>
        <begin position="142"/>
        <end position="164"/>
    </location>
</feature>
<evidence type="ECO:0000256" key="1">
    <source>
        <dbReference type="SAM" id="MobiDB-lite"/>
    </source>
</evidence>
<feature type="compositionally biased region" description="Low complexity" evidence="1">
    <location>
        <begin position="208"/>
        <end position="219"/>
    </location>
</feature>
<sequence length="255" mass="28771">MSDGRDDNEVKSSESQSVSNEKRLRKPTAKGIAMIIERLQKERSVSFKRASKIKAEIVKHLSSLETTSENVINVQQKLRKFEKLCQNAFDFHNVLLNEYSLPKEQKRQETWFQLKRSTNDAFVEEVCKWLKEQGVSSLCDDAKDDDDDDEDNDDDDDDDDDGVDQNDAIVAISDANDGNSEGTRSACQDDIKPEDSVSNVLSKRSSKRSQGSSSASSARLKAKAEKAALMEQAAALQKNINWKNKRRNSEWKESS</sequence>
<dbReference type="EMBL" id="JAYMGO010000021">
    <property type="protein sequence ID" value="KAL1252638.1"/>
    <property type="molecule type" value="Genomic_DNA"/>
</dbReference>
<name>A0ABR3LIH1_9TELE</name>
<feature type="compositionally biased region" description="Polar residues" evidence="1">
    <location>
        <begin position="176"/>
        <end position="186"/>
    </location>
</feature>
<evidence type="ECO:0000313" key="3">
    <source>
        <dbReference type="Proteomes" id="UP001558613"/>
    </source>
</evidence>
<feature type="region of interest" description="Disordered" evidence="1">
    <location>
        <begin position="138"/>
        <end position="223"/>
    </location>
</feature>
<accession>A0ABR3LIH1</accession>
<organism evidence="2 3">
    <name type="scientific">Cirrhinus molitorella</name>
    <name type="common">mud carp</name>
    <dbReference type="NCBI Taxonomy" id="172907"/>
    <lineage>
        <taxon>Eukaryota</taxon>
        <taxon>Metazoa</taxon>
        <taxon>Chordata</taxon>
        <taxon>Craniata</taxon>
        <taxon>Vertebrata</taxon>
        <taxon>Euteleostomi</taxon>
        <taxon>Actinopterygii</taxon>
        <taxon>Neopterygii</taxon>
        <taxon>Teleostei</taxon>
        <taxon>Ostariophysi</taxon>
        <taxon>Cypriniformes</taxon>
        <taxon>Cyprinidae</taxon>
        <taxon>Labeoninae</taxon>
        <taxon>Labeonini</taxon>
        <taxon>Cirrhinus</taxon>
    </lineage>
</organism>
<feature type="region of interest" description="Disordered" evidence="1">
    <location>
        <begin position="1"/>
        <end position="26"/>
    </location>
</feature>
<reference evidence="2 3" key="1">
    <citation type="submission" date="2023-09" db="EMBL/GenBank/DDBJ databases">
        <authorList>
            <person name="Wang M."/>
        </authorList>
    </citation>
    <scope>NUCLEOTIDE SEQUENCE [LARGE SCALE GENOMIC DNA]</scope>
    <source>
        <strain evidence="2">GT-2023</strain>
        <tissue evidence="2">Liver</tissue>
    </source>
</reference>
<evidence type="ECO:0000313" key="2">
    <source>
        <dbReference type="EMBL" id="KAL1252638.1"/>
    </source>
</evidence>